<feature type="transmembrane region" description="Helical" evidence="1">
    <location>
        <begin position="26"/>
        <end position="47"/>
    </location>
</feature>
<keyword evidence="3" id="KW-1185">Reference proteome</keyword>
<keyword evidence="1" id="KW-0472">Membrane</keyword>
<comment type="caution">
    <text evidence="2">The sequence shown here is derived from an EMBL/GenBank/DDBJ whole genome shotgun (WGS) entry which is preliminary data.</text>
</comment>
<evidence type="ECO:0000256" key="1">
    <source>
        <dbReference type="SAM" id="Phobius"/>
    </source>
</evidence>
<dbReference type="Proteomes" id="UP000623301">
    <property type="component" value="Unassembled WGS sequence"/>
</dbReference>
<sequence length="53" mass="6014">MSFLSIVQQANIEQKIKDAPDDGYEIGILIGTYLPFAVLVVIAYIMYHRAKKK</sequence>
<accession>A0ABS0WVR8</accession>
<protein>
    <submittedName>
        <fullName evidence="2">Uncharacterized protein</fullName>
    </submittedName>
</protein>
<dbReference type="EMBL" id="JAEHFJ010000011">
    <property type="protein sequence ID" value="MBJ2176001.1"/>
    <property type="molecule type" value="Genomic_DNA"/>
</dbReference>
<keyword evidence="1" id="KW-0812">Transmembrane</keyword>
<evidence type="ECO:0000313" key="3">
    <source>
        <dbReference type="Proteomes" id="UP000623301"/>
    </source>
</evidence>
<dbReference type="RefSeq" id="WP_198842643.1">
    <property type="nucleotide sequence ID" value="NZ_JAEHFJ010000011.1"/>
</dbReference>
<gene>
    <name evidence="2" type="ORF">JBL43_17240</name>
</gene>
<name>A0ABS0WVR8_9FLAO</name>
<evidence type="ECO:0000313" key="2">
    <source>
        <dbReference type="EMBL" id="MBJ2176001.1"/>
    </source>
</evidence>
<reference evidence="2 3" key="1">
    <citation type="submission" date="2020-12" db="EMBL/GenBank/DDBJ databases">
        <title>Aureibaculum luteum sp. nov. and Aureibaculum flavum sp. nov., novel members of the family Flavobacteriaceae isolated from Antarctic intertidal sediments.</title>
        <authorList>
            <person name="He X."/>
            <person name="Zhang X."/>
        </authorList>
    </citation>
    <scope>NUCLEOTIDE SEQUENCE [LARGE SCALE GENOMIC DNA]</scope>
    <source>
        <strain evidence="2 3">A20</strain>
    </source>
</reference>
<proteinExistence type="predicted"/>
<keyword evidence="1" id="KW-1133">Transmembrane helix</keyword>
<organism evidence="2 3">
    <name type="scientific">Aureibaculum flavum</name>
    <dbReference type="NCBI Taxonomy" id="2795986"/>
    <lineage>
        <taxon>Bacteria</taxon>
        <taxon>Pseudomonadati</taxon>
        <taxon>Bacteroidota</taxon>
        <taxon>Flavobacteriia</taxon>
        <taxon>Flavobacteriales</taxon>
        <taxon>Flavobacteriaceae</taxon>
        <taxon>Aureibaculum</taxon>
    </lineage>
</organism>